<dbReference type="GO" id="GO:0005886">
    <property type="term" value="C:plasma membrane"/>
    <property type="evidence" value="ECO:0007669"/>
    <property type="project" value="TreeGrafter"/>
</dbReference>
<gene>
    <name evidence="7" type="ORF">SAMN03080606_00213</name>
</gene>
<keyword evidence="3 5" id="KW-1133">Transmembrane helix</keyword>
<dbReference type="Pfam" id="PF01699">
    <property type="entry name" value="Na_Ca_ex"/>
    <property type="match status" value="2"/>
</dbReference>
<dbReference type="GO" id="GO:0005262">
    <property type="term" value="F:calcium channel activity"/>
    <property type="evidence" value="ECO:0007669"/>
    <property type="project" value="TreeGrafter"/>
</dbReference>
<evidence type="ECO:0000256" key="5">
    <source>
        <dbReference type="SAM" id="Phobius"/>
    </source>
</evidence>
<evidence type="ECO:0000256" key="3">
    <source>
        <dbReference type="ARBA" id="ARBA00022989"/>
    </source>
</evidence>
<reference evidence="7 8" key="1">
    <citation type="submission" date="2016-10" db="EMBL/GenBank/DDBJ databases">
        <authorList>
            <person name="de Groot N.N."/>
        </authorList>
    </citation>
    <scope>NUCLEOTIDE SEQUENCE [LARGE SCALE GENOMIC DNA]</scope>
    <source>
        <strain evidence="7 8">DSM 18978</strain>
    </source>
</reference>
<feature type="transmembrane region" description="Helical" evidence="5">
    <location>
        <begin position="253"/>
        <end position="272"/>
    </location>
</feature>
<keyword evidence="4 5" id="KW-0472">Membrane</keyword>
<feature type="transmembrane region" description="Helical" evidence="5">
    <location>
        <begin position="6"/>
        <end position="23"/>
    </location>
</feature>
<feature type="domain" description="Sodium/calcium exchanger membrane region" evidence="6">
    <location>
        <begin position="184"/>
        <end position="332"/>
    </location>
</feature>
<sequence>MTYTYLLFLFSGILVVFSGVKLSEYGDVIASKTSLGYGFVGGILMAGATSLPEFVTSISSALMDAPDIAIGNAFGSNIFNLMILALVDILHNQGRFLDKVKTNHILAGMFGILMSAIGAMSILASQIGGIDIQLGWISLSSLLIFFIYILGAILILRYESKTKQVQIDDVEEGTEGSGVSLKKAIIGFGFASAIIIWAGINLAYTGDVIAEATGLGRTFVGTLLIAATTSLPELVASISAIKLGAYDMAVGNVLGSNIFNMLMITVTDLVYYKESIFNVISIQHTITAMAGIILSSIAVIGLFYRSKRTFLTIGWDSVFILSSYLLTVYLLYII</sequence>
<feature type="transmembrane region" description="Helical" evidence="5">
    <location>
        <begin position="102"/>
        <end position="124"/>
    </location>
</feature>
<dbReference type="RefSeq" id="WP_091538951.1">
    <property type="nucleotide sequence ID" value="NZ_FMUS01000001.1"/>
</dbReference>
<dbReference type="InterPro" id="IPR044880">
    <property type="entry name" value="NCX_ion-bd_dom_sf"/>
</dbReference>
<protein>
    <submittedName>
        <fullName evidence="7">Cation:H+ antiporter</fullName>
    </submittedName>
</protein>
<evidence type="ECO:0000313" key="8">
    <source>
        <dbReference type="Proteomes" id="UP000198636"/>
    </source>
</evidence>
<feature type="transmembrane region" description="Helical" evidence="5">
    <location>
        <begin position="35"/>
        <end position="56"/>
    </location>
</feature>
<feature type="transmembrane region" description="Helical" evidence="5">
    <location>
        <begin position="136"/>
        <end position="156"/>
    </location>
</feature>
<dbReference type="Gene3D" id="1.20.1420.30">
    <property type="entry name" value="NCX, central ion-binding region"/>
    <property type="match status" value="1"/>
</dbReference>
<dbReference type="InterPro" id="IPR004481">
    <property type="entry name" value="K/Na/Ca-exchanger"/>
</dbReference>
<keyword evidence="8" id="KW-1185">Reference proteome</keyword>
<feature type="transmembrane region" description="Helical" evidence="5">
    <location>
        <begin position="284"/>
        <end position="304"/>
    </location>
</feature>
<dbReference type="GO" id="GO:0006874">
    <property type="term" value="P:intracellular calcium ion homeostasis"/>
    <property type="evidence" value="ECO:0007669"/>
    <property type="project" value="TreeGrafter"/>
</dbReference>
<dbReference type="InterPro" id="IPR036259">
    <property type="entry name" value="MFS_trans_sf"/>
</dbReference>
<evidence type="ECO:0000256" key="1">
    <source>
        <dbReference type="ARBA" id="ARBA00004141"/>
    </source>
</evidence>
<dbReference type="OrthoDB" id="9794225at2"/>
<feature type="domain" description="Sodium/calcium exchanger membrane region" evidence="6">
    <location>
        <begin position="5"/>
        <end position="150"/>
    </location>
</feature>
<keyword evidence="2 5" id="KW-0812">Transmembrane</keyword>
<dbReference type="STRING" id="1120976.SAMN03080606_00213"/>
<evidence type="ECO:0000259" key="6">
    <source>
        <dbReference type="Pfam" id="PF01699"/>
    </source>
</evidence>
<feature type="transmembrane region" description="Helical" evidence="5">
    <location>
        <begin position="311"/>
        <end position="332"/>
    </location>
</feature>
<evidence type="ECO:0000313" key="7">
    <source>
        <dbReference type="EMBL" id="SCX79201.1"/>
    </source>
</evidence>
<name>A0A1G5AMS1_9FIRM</name>
<feature type="transmembrane region" description="Helical" evidence="5">
    <location>
        <begin position="184"/>
        <end position="204"/>
    </location>
</feature>
<accession>A0A1G5AMS1</accession>
<dbReference type="GO" id="GO:0008273">
    <property type="term" value="F:calcium, potassium:sodium antiporter activity"/>
    <property type="evidence" value="ECO:0007669"/>
    <property type="project" value="TreeGrafter"/>
</dbReference>
<dbReference type="EMBL" id="FMUS01000001">
    <property type="protein sequence ID" value="SCX79201.1"/>
    <property type="molecule type" value="Genomic_DNA"/>
</dbReference>
<dbReference type="PANTHER" id="PTHR10846:SF8">
    <property type="entry name" value="INNER MEMBRANE PROTEIN YRBG"/>
    <property type="match status" value="1"/>
</dbReference>
<dbReference type="Proteomes" id="UP000198636">
    <property type="component" value="Unassembled WGS sequence"/>
</dbReference>
<evidence type="ECO:0000256" key="4">
    <source>
        <dbReference type="ARBA" id="ARBA00023136"/>
    </source>
</evidence>
<organism evidence="7 8">
    <name type="scientific">Alkaliphilus peptidifermentans DSM 18978</name>
    <dbReference type="NCBI Taxonomy" id="1120976"/>
    <lineage>
        <taxon>Bacteria</taxon>
        <taxon>Bacillati</taxon>
        <taxon>Bacillota</taxon>
        <taxon>Clostridia</taxon>
        <taxon>Peptostreptococcales</taxon>
        <taxon>Natronincolaceae</taxon>
        <taxon>Alkaliphilus</taxon>
    </lineage>
</organism>
<proteinExistence type="predicted"/>
<dbReference type="PANTHER" id="PTHR10846">
    <property type="entry name" value="SODIUM/POTASSIUM/CALCIUM EXCHANGER"/>
    <property type="match status" value="1"/>
</dbReference>
<dbReference type="SUPFAM" id="SSF103473">
    <property type="entry name" value="MFS general substrate transporter"/>
    <property type="match status" value="1"/>
</dbReference>
<feature type="transmembrane region" description="Helical" evidence="5">
    <location>
        <begin position="219"/>
        <end position="241"/>
    </location>
</feature>
<dbReference type="AlphaFoldDB" id="A0A1G5AMS1"/>
<dbReference type="InterPro" id="IPR004837">
    <property type="entry name" value="NaCa_Exmemb"/>
</dbReference>
<feature type="transmembrane region" description="Helical" evidence="5">
    <location>
        <begin position="68"/>
        <end position="90"/>
    </location>
</feature>
<evidence type="ECO:0000256" key="2">
    <source>
        <dbReference type="ARBA" id="ARBA00022692"/>
    </source>
</evidence>
<comment type="subcellular location">
    <subcellularLocation>
        <location evidence="1">Membrane</location>
        <topology evidence="1">Multi-pass membrane protein</topology>
    </subcellularLocation>
</comment>